<keyword evidence="3" id="KW-1185">Reference proteome</keyword>
<evidence type="ECO:0000256" key="1">
    <source>
        <dbReference type="SAM" id="MobiDB-lite"/>
    </source>
</evidence>
<proteinExistence type="predicted"/>
<dbReference type="AlphaFoldDB" id="A0A1W7CYN1"/>
<reference evidence="2 3" key="1">
    <citation type="submission" date="2017-05" db="EMBL/GenBank/DDBJ databases">
        <title>Complete genome sequence of Streptomyces sp. SCSIO 03032 revealed the diverse biosynthetic pathways for its bioactive secondary metabolites.</title>
        <authorList>
            <person name="Ma L."/>
            <person name="Zhu Y."/>
            <person name="Zhang W."/>
            <person name="Zhang G."/>
            <person name="Tian X."/>
            <person name="Zhang S."/>
            <person name="Zhang C."/>
        </authorList>
    </citation>
    <scope>NUCLEOTIDE SEQUENCE [LARGE SCALE GENOMIC DNA]</scope>
    <source>
        <strain evidence="2 3">SCSIO 03032</strain>
    </source>
</reference>
<protein>
    <submittedName>
        <fullName evidence="2">Uncharacterized protein</fullName>
    </submittedName>
</protein>
<organism evidence="2 3">
    <name type="scientific">Streptomyces marincola</name>
    <dbReference type="NCBI Taxonomy" id="2878388"/>
    <lineage>
        <taxon>Bacteria</taxon>
        <taxon>Bacillati</taxon>
        <taxon>Actinomycetota</taxon>
        <taxon>Actinomycetes</taxon>
        <taxon>Kitasatosporales</taxon>
        <taxon>Streptomycetaceae</taxon>
        <taxon>Streptomyces</taxon>
    </lineage>
</organism>
<dbReference type="Proteomes" id="UP000194218">
    <property type="component" value="Chromosome"/>
</dbReference>
<gene>
    <name evidence="2" type="ORF">CAG99_14310</name>
</gene>
<dbReference type="InterPro" id="IPR010866">
    <property type="entry name" value="A-2_8-polyST"/>
</dbReference>
<accession>A0A1W7CYN1</accession>
<dbReference type="RefSeq" id="WP_086159749.1">
    <property type="nucleotide sequence ID" value="NZ_CP021121.1"/>
</dbReference>
<name>A0A1W7CYN1_9ACTN</name>
<evidence type="ECO:0000313" key="2">
    <source>
        <dbReference type="EMBL" id="ARQ69882.1"/>
    </source>
</evidence>
<feature type="region of interest" description="Disordered" evidence="1">
    <location>
        <begin position="203"/>
        <end position="236"/>
    </location>
</feature>
<dbReference type="Pfam" id="PF07388">
    <property type="entry name" value="A-2_8-polyST"/>
    <property type="match status" value="1"/>
</dbReference>
<dbReference type="OrthoDB" id="3723482at2"/>
<feature type="compositionally biased region" description="Low complexity" evidence="1">
    <location>
        <begin position="225"/>
        <end position="236"/>
    </location>
</feature>
<dbReference type="EMBL" id="CP021121">
    <property type="protein sequence ID" value="ARQ69882.1"/>
    <property type="molecule type" value="Genomic_DNA"/>
</dbReference>
<dbReference type="KEGG" id="smao:CAG99_14310"/>
<sequence>MGVRTQIFEVSTLYGAATLAAALDAGQFGREEGTRRVLLVSNNAAIPETAAALTDMTGWARITTRFDRVINWNDTIRPHHPSDWGPADRDAPIWERLLRRYWGLGDGPVELAVESVHAKPASALAKIFGDADVHVYADGLMSYGPTRDRISPETAIRVQRLLHLDLVPGLEPLLLAEHGVPAEVVPGEAFRAVLDEIGAEHVAPGAADDEAADGEAADGEKTGTADDAAGTADGPEAAAPGQVAVLLGQYLAAIDILTPAEEEQLHERMLRGAAAAGFRDVVFKPHPTAPVQYSRALEKAAAEAGVRLTVLDTPMLAETVFEHYRPGLVVGCFSTALMTASAYYGVPIARVGTDLLMQRITPYQNSNRIPLTIVDALVPDLEAQRAGEVVTERADAAARVAPLVRTVGYCMQAKTNPGLRGEAEAWLDAHLDETTWRYFKRARLTALALPGGFASQITRQLPGGGTAMRFARKVRKATLRTNAKR</sequence>
<evidence type="ECO:0000313" key="3">
    <source>
        <dbReference type="Proteomes" id="UP000194218"/>
    </source>
</evidence>
<feature type="compositionally biased region" description="Acidic residues" evidence="1">
    <location>
        <begin position="207"/>
        <end position="217"/>
    </location>
</feature>